<feature type="domain" description="HTH tetR-type" evidence="5">
    <location>
        <begin position="9"/>
        <end position="69"/>
    </location>
</feature>
<keyword evidence="3" id="KW-0804">Transcription</keyword>
<dbReference type="Gene3D" id="1.10.10.60">
    <property type="entry name" value="Homeodomain-like"/>
    <property type="match status" value="1"/>
</dbReference>
<gene>
    <name evidence="6" type="ORF">C7410_1366</name>
</gene>
<evidence type="ECO:0000256" key="2">
    <source>
        <dbReference type="ARBA" id="ARBA00023125"/>
    </source>
</evidence>
<evidence type="ECO:0000259" key="5">
    <source>
        <dbReference type="PROSITE" id="PS50977"/>
    </source>
</evidence>
<keyword evidence="1" id="KW-0805">Transcription regulation</keyword>
<feature type="DNA-binding region" description="H-T-H motif" evidence="4">
    <location>
        <begin position="32"/>
        <end position="51"/>
    </location>
</feature>
<dbReference type="Proteomes" id="UP000247772">
    <property type="component" value="Unassembled WGS sequence"/>
</dbReference>
<dbReference type="InterPro" id="IPR001647">
    <property type="entry name" value="HTH_TetR"/>
</dbReference>
<dbReference type="PANTHER" id="PTHR47506:SF7">
    <property type="entry name" value="TRANSCRIPTIONAL REGULATORY PROTEIN"/>
    <property type="match status" value="1"/>
</dbReference>
<accession>A0A2V4TC40</accession>
<dbReference type="Pfam" id="PF00440">
    <property type="entry name" value="TetR_N"/>
    <property type="match status" value="1"/>
</dbReference>
<evidence type="ECO:0000256" key="4">
    <source>
        <dbReference type="PROSITE-ProRule" id="PRU00335"/>
    </source>
</evidence>
<protein>
    <submittedName>
        <fullName evidence="6">TetR family transcriptional regulator</fullName>
    </submittedName>
</protein>
<dbReference type="PANTHER" id="PTHR47506">
    <property type="entry name" value="TRANSCRIPTIONAL REGULATORY PROTEIN"/>
    <property type="match status" value="1"/>
</dbReference>
<dbReference type="InterPro" id="IPR036271">
    <property type="entry name" value="Tet_transcr_reg_TetR-rel_C_sf"/>
</dbReference>
<dbReference type="RefSeq" id="WP_110857341.1">
    <property type="nucleotide sequence ID" value="NZ_QJSQ01000036.1"/>
</dbReference>
<sequence>MKISKEQAQENHDRVVEIAARLFRERGFDGVGVAELMKTAGFTHGGFYNHFPSKEALAVKAANFAYRHRGEQVGPDDGIEKILGKYLSDEHLKDLGGSCPTAALGSDAARQTEEVREAFGEGIEGMIRSYDAALGDHAPPSRDARRALALNLLAKAVGAVVMARAVPANDPLAHEILRTCLAGALDDVADAIPSKHDGGIG</sequence>
<evidence type="ECO:0000313" key="7">
    <source>
        <dbReference type="Proteomes" id="UP000247772"/>
    </source>
</evidence>
<comment type="caution">
    <text evidence="6">The sequence shown here is derived from an EMBL/GenBank/DDBJ whole genome shotgun (WGS) entry which is preliminary data.</text>
</comment>
<dbReference type="AlphaFoldDB" id="A0A2V4TC40"/>
<dbReference type="Gene3D" id="1.10.357.10">
    <property type="entry name" value="Tetracycline Repressor, domain 2"/>
    <property type="match status" value="1"/>
</dbReference>
<dbReference type="GO" id="GO:0003677">
    <property type="term" value="F:DNA binding"/>
    <property type="evidence" value="ECO:0007669"/>
    <property type="project" value="UniProtKB-UniRule"/>
</dbReference>
<dbReference type="SUPFAM" id="SSF48498">
    <property type="entry name" value="Tetracyclin repressor-like, C-terminal domain"/>
    <property type="match status" value="1"/>
</dbReference>
<dbReference type="EMBL" id="QJSQ01000036">
    <property type="protein sequence ID" value="PYE14835.1"/>
    <property type="molecule type" value="Genomic_DNA"/>
</dbReference>
<dbReference type="OrthoDB" id="9798857at2"/>
<evidence type="ECO:0000256" key="1">
    <source>
        <dbReference type="ARBA" id="ARBA00023015"/>
    </source>
</evidence>
<dbReference type="PROSITE" id="PS50977">
    <property type="entry name" value="HTH_TETR_2"/>
    <property type="match status" value="1"/>
</dbReference>
<keyword evidence="2 4" id="KW-0238">DNA-binding</keyword>
<dbReference type="SUPFAM" id="SSF46689">
    <property type="entry name" value="Homeodomain-like"/>
    <property type="match status" value="1"/>
</dbReference>
<evidence type="ECO:0000313" key="6">
    <source>
        <dbReference type="EMBL" id="PYE14835.1"/>
    </source>
</evidence>
<organism evidence="6 7">
    <name type="scientific">Paraburkholderia silvatlantica</name>
    <dbReference type="NCBI Taxonomy" id="321895"/>
    <lineage>
        <taxon>Bacteria</taxon>
        <taxon>Pseudomonadati</taxon>
        <taxon>Pseudomonadota</taxon>
        <taxon>Betaproteobacteria</taxon>
        <taxon>Burkholderiales</taxon>
        <taxon>Burkholderiaceae</taxon>
        <taxon>Paraburkholderia</taxon>
    </lineage>
</organism>
<evidence type="ECO:0000256" key="3">
    <source>
        <dbReference type="ARBA" id="ARBA00023163"/>
    </source>
</evidence>
<dbReference type="PRINTS" id="PR00455">
    <property type="entry name" value="HTHTETR"/>
</dbReference>
<proteinExistence type="predicted"/>
<dbReference type="InterPro" id="IPR009057">
    <property type="entry name" value="Homeodomain-like_sf"/>
</dbReference>
<name>A0A2V4TC40_9BURK</name>
<reference evidence="6 7" key="1">
    <citation type="submission" date="2018-06" db="EMBL/GenBank/DDBJ databases">
        <title>Genomic Encyclopedia of Type Strains, Phase IV (KMG-V): Genome sequencing to study the core and pangenomes of soil and plant-associated prokaryotes.</title>
        <authorList>
            <person name="Whitman W."/>
        </authorList>
    </citation>
    <scope>NUCLEOTIDE SEQUENCE [LARGE SCALE GENOMIC DNA]</scope>
    <source>
        <strain evidence="6 7">SRCL-318</strain>
    </source>
</reference>